<dbReference type="SUPFAM" id="SSF55781">
    <property type="entry name" value="GAF domain-like"/>
    <property type="match status" value="1"/>
</dbReference>
<keyword evidence="3" id="KW-0805">Transcription regulation</keyword>
<dbReference type="CDD" id="cd00009">
    <property type="entry name" value="AAA"/>
    <property type="match status" value="1"/>
</dbReference>
<dbReference type="Gene3D" id="3.30.450.40">
    <property type="match status" value="1"/>
</dbReference>
<dbReference type="Pfam" id="PF00158">
    <property type="entry name" value="Sigma54_activat"/>
    <property type="match status" value="1"/>
</dbReference>
<dbReference type="PROSITE" id="PS50045">
    <property type="entry name" value="SIGMA54_INTERACT_4"/>
    <property type="match status" value="1"/>
</dbReference>
<organism evidence="7 8">
    <name type="scientific">Ideonella azotifigens</name>
    <dbReference type="NCBI Taxonomy" id="513160"/>
    <lineage>
        <taxon>Bacteria</taxon>
        <taxon>Pseudomonadati</taxon>
        <taxon>Pseudomonadota</taxon>
        <taxon>Betaproteobacteria</taxon>
        <taxon>Burkholderiales</taxon>
        <taxon>Sphaerotilaceae</taxon>
        <taxon>Ideonella</taxon>
    </lineage>
</organism>
<dbReference type="InterPro" id="IPR058031">
    <property type="entry name" value="AAA_lid_NorR"/>
</dbReference>
<dbReference type="SUPFAM" id="SSF52540">
    <property type="entry name" value="P-loop containing nucleoside triphosphate hydrolases"/>
    <property type="match status" value="1"/>
</dbReference>
<dbReference type="Gene3D" id="1.10.8.60">
    <property type="match status" value="1"/>
</dbReference>
<dbReference type="InterPro" id="IPR029016">
    <property type="entry name" value="GAF-like_dom_sf"/>
</dbReference>
<feature type="domain" description="Sigma-54 factor interaction" evidence="6">
    <location>
        <begin position="196"/>
        <end position="425"/>
    </location>
</feature>
<evidence type="ECO:0000256" key="3">
    <source>
        <dbReference type="ARBA" id="ARBA00023015"/>
    </source>
</evidence>
<dbReference type="Pfam" id="PF25601">
    <property type="entry name" value="AAA_lid_14"/>
    <property type="match status" value="1"/>
</dbReference>
<dbReference type="NCBIfam" id="NF003451">
    <property type="entry name" value="PRK05022.1"/>
    <property type="match status" value="1"/>
</dbReference>
<dbReference type="PROSITE" id="PS00675">
    <property type="entry name" value="SIGMA54_INTERACT_1"/>
    <property type="match status" value="1"/>
</dbReference>
<evidence type="ECO:0000313" key="8">
    <source>
        <dbReference type="Proteomes" id="UP001500279"/>
    </source>
</evidence>
<proteinExistence type="predicted"/>
<evidence type="ECO:0000256" key="2">
    <source>
        <dbReference type="ARBA" id="ARBA00022840"/>
    </source>
</evidence>
<accession>A0ABP3V1Q8</accession>
<dbReference type="PROSITE" id="PS00688">
    <property type="entry name" value="SIGMA54_INTERACT_3"/>
    <property type="match status" value="1"/>
</dbReference>
<gene>
    <name evidence="7" type="primary">norR</name>
    <name evidence="7" type="ORF">GCM10009107_13790</name>
</gene>
<keyword evidence="4" id="KW-0238">DNA-binding</keyword>
<dbReference type="InterPro" id="IPR003018">
    <property type="entry name" value="GAF"/>
</dbReference>
<dbReference type="InterPro" id="IPR025944">
    <property type="entry name" value="Sigma_54_int_dom_CS"/>
</dbReference>
<evidence type="ECO:0000256" key="5">
    <source>
        <dbReference type="ARBA" id="ARBA00023163"/>
    </source>
</evidence>
<dbReference type="RefSeq" id="WP_231011205.1">
    <property type="nucleotide sequence ID" value="NZ_BAAAEW010000006.1"/>
</dbReference>
<dbReference type="InterPro" id="IPR025662">
    <property type="entry name" value="Sigma_54_int_dom_ATP-bd_1"/>
</dbReference>
<dbReference type="Gene3D" id="3.40.50.300">
    <property type="entry name" value="P-loop containing nucleotide triphosphate hydrolases"/>
    <property type="match status" value="1"/>
</dbReference>
<dbReference type="InterPro" id="IPR003593">
    <property type="entry name" value="AAA+_ATPase"/>
</dbReference>
<evidence type="ECO:0000256" key="4">
    <source>
        <dbReference type="ARBA" id="ARBA00023125"/>
    </source>
</evidence>
<dbReference type="Gene3D" id="1.10.10.60">
    <property type="entry name" value="Homeodomain-like"/>
    <property type="match status" value="1"/>
</dbReference>
<keyword evidence="5" id="KW-0804">Transcription</keyword>
<dbReference type="Pfam" id="PF02954">
    <property type="entry name" value="HTH_8"/>
    <property type="match status" value="1"/>
</dbReference>
<dbReference type="InterPro" id="IPR009057">
    <property type="entry name" value="Homeodomain-like_sf"/>
</dbReference>
<keyword evidence="1" id="KW-0547">Nucleotide-binding</keyword>
<dbReference type="SUPFAM" id="SSF46689">
    <property type="entry name" value="Homeodomain-like"/>
    <property type="match status" value="1"/>
</dbReference>
<sequence>MTTPTTMDALVPLVADLARELPEGERYRRLLHGLRQLIPCDAIALLRLEGERLQALAVEGLSADTLGRQFLPAEHPRLQALLNAPGPLRFDADCELPDPYDGLVEHQTGPLPVHDCAGCAVKLDGQLWGMLTVDALSVGRFDGIELSALQAFAELAAATVSVIRRMEALAVRAEQERRRAEGYREAAVAARVPRRLLGQSKPFKALLQEIELVAASELPVLIHGETGVGKELVAQALHERSARAAQPMVSVNCAALPDTLVESELFGHVRGAFTGAHGDRRGKFELAHGSTLFLDEVAELPLLVQAKLLRVLQSGELQRLGSDRPHRVDVRLVAASNRKLADEVKAGRMRADFYHRLSVFPLQVPPLRERGRDVLLLAGFCLEENRSRLGLGSLRLEADAQAALLAYGWPGNVRELEHVIARAALRALSRQPNRPRILGVAAEDLDLPIAAFEPVAAQASSTGPGTEISPVANWRDAVDEFQRRLLQTTLTSHGGRPAAAARALGLDRANLARLAKRLGVATSAGG</sequence>
<keyword evidence="2" id="KW-0067">ATP-binding</keyword>
<dbReference type="PANTHER" id="PTHR32071">
    <property type="entry name" value="TRANSCRIPTIONAL REGULATORY PROTEIN"/>
    <property type="match status" value="1"/>
</dbReference>
<dbReference type="Proteomes" id="UP001500279">
    <property type="component" value="Unassembled WGS sequence"/>
</dbReference>
<comment type="caution">
    <text evidence="7">The sequence shown here is derived from an EMBL/GenBank/DDBJ whole genome shotgun (WGS) entry which is preliminary data.</text>
</comment>
<dbReference type="PANTHER" id="PTHR32071:SF35">
    <property type="entry name" value="ANAEROBIC NITRIC OXIDE REDUCTASE TRANSCRIPTION REGULATOR NORR"/>
    <property type="match status" value="1"/>
</dbReference>
<reference evidence="8" key="1">
    <citation type="journal article" date="2019" name="Int. J. Syst. Evol. Microbiol.">
        <title>The Global Catalogue of Microorganisms (GCM) 10K type strain sequencing project: providing services to taxonomists for standard genome sequencing and annotation.</title>
        <authorList>
            <consortium name="The Broad Institute Genomics Platform"/>
            <consortium name="The Broad Institute Genome Sequencing Center for Infectious Disease"/>
            <person name="Wu L."/>
            <person name="Ma J."/>
        </authorList>
    </citation>
    <scope>NUCLEOTIDE SEQUENCE [LARGE SCALE GENOMIC DNA]</scope>
    <source>
        <strain evidence="8">JCM 15503</strain>
    </source>
</reference>
<dbReference type="InterPro" id="IPR027417">
    <property type="entry name" value="P-loop_NTPase"/>
</dbReference>
<dbReference type="PRINTS" id="PR01590">
    <property type="entry name" value="HTHFIS"/>
</dbReference>
<keyword evidence="8" id="KW-1185">Reference proteome</keyword>
<name>A0ABP3V1Q8_9BURK</name>
<dbReference type="InterPro" id="IPR002078">
    <property type="entry name" value="Sigma_54_int"/>
</dbReference>
<dbReference type="InterPro" id="IPR002197">
    <property type="entry name" value="HTH_Fis"/>
</dbReference>
<dbReference type="SMART" id="SM00382">
    <property type="entry name" value="AAA"/>
    <property type="match status" value="1"/>
</dbReference>
<protein>
    <submittedName>
        <fullName evidence="7">Nitric oxide reductase transcriptional regulator NorR</fullName>
    </submittedName>
</protein>
<evidence type="ECO:0000259" key="6">
    <source>
        <dbReference type="PROSITE" id="PS50045"/>
    </source>
</evidence>
<dbReference type="SMART" id="SM00065">
    <property type="entry name" value="GAF"/>
    <property type="match status" value="1"/>
</dbReference>
<evidence type="ECO:0000313" key="7">
    <source>
        <dbReference type="EMBL" id="GAA0746372.1"/>
    </source>
</evidence>
<dbReference type="EMBL" id="BAAAEW010000006">
    <property type="protein sequence ID" value="GAA0746372.1"/>
    <property type="molecule type" value="Genomic_DNA"/>
</dbReference>
<evidence type="ECO:0000256" key="1">
    <source>
        <dbReference type="ARBA" id="ARBA00022741"/>
    </source>
</evidence>
<dbReference type="Pfam" id="PF01590">
    <property type="entry name" value="GAF"/>
    <property type="match status" value="1"/>
</dbReference>